<keyword evidence="3" id="KW-1185">Reference proteome</keyword>
<sequence length="293" mass="32986">MKFQLSILLLALAASSHAIDVGCLIRRATWGGGNLLTCFAQNVTESLPCANPDEQEELNITNPPTDFPDGTTEEDLEGISIKDRRLPHFPKRLYKKFKKLRAIECDNTGLENLTDEDFRGLTILVYISFPRNRFKMLPGRLFRFTPNLQWVRFHGNPSLTNIGFNLFKHLFFLRELNFSGSGCANVIETNPSLLTRLAGLLMGKCPPDPDDFEEDMNNMECSFKDSGSKEKSNEKKLKELNLGETGCTNTTVTDTTSVATTTGDLLSECPPDPKDLEEDFDYAMVYKIVHSVW</sequence>
<name>A0A9J6BCD2_POLVA</name>
<feature type="chain" id="PRO_5039918190" evidence="1">
    <location>
        <begin position="19"/>
        <end position="293"/>
    </location>
</feature>
<protein>
    <submittedName>
        <fullName evidence="2">Uncharacterized protein</fullName>
    </submittedName>
</protein>
<evidence type="ECO:0000313" key="3">
    <source>
        <dbReference type="Proteomes" id="UP001107558"/>
    </source>
</evidence>
<dbReference type="InterPro" id="IPR032675">
    <property type="entry name" value="LRR_dom_sf"/>
</dbReference>
<feature type="signal peptide" evidence="1">
    <location>
        <begin position="1"/>
        <end position="18"/>
    </location>
</feature>
<dbReference type="OrthoDB" id="10467257at2759"/>
<dbReference type="Proteomes" id="UP001107558">
    <property type="component" value="Chromosome 4"/>
</dbReference>
<reference evidence="2" key="1">
    <citation type="submission" date="2021-03" db="EMBL/GenBank/DDBJ databases">
        <title>Chromosome level genome of the anhydrobiotic midge Polypedilum vanderplanki.</title>
        <authorList>
            <person name="Yoshida Y."/>
            <person name="Kikawada T."/>
            <person name="Gusev O."/>
        </authorList>
    </citation>
    <scope>NUCLEOTIDE SEQUENCE</scope>
    <source>
        <strain evidence="2">NIAS01</strain>
        <tissue evidence="2">Whole body or cell culture</tissue>
    </source>
</reference>
<dbReference type="EMBL" id="JADBJN010000004">
    <property type="protein sequence ID" value="KAG5667373.1"/>
    <property type="molecule type" value="Genomic_DNA"/>
</dbReference>
<keyword evidence="1" id="KW-0732">Signal</keyword>
<gene>
    <name evidence="2" type="ORF">PVAND_015355</name>
</gene>
<evidence type="ECO:0000256" key="1">
    <source>
        <dbReference type="SAM" id="SignalP"/>
    </source>
</evidence>
<dbReference type="SUPFAM" id="SSF52058">
    <property type="entry name" value="L domain-like"/>
    <property type="match status" value="1"/>
</dbReference>
<proteinExistence type="predicted"/>
<comment type="caution">
    <text evidence="2">The sequence shown here is derived from an EMBL/GenBank/DDBJ whole genome shotgun (WGS) entry which is preliminary data.</text>
</comment>
<dbReference type="AlphaFoldDB" id="A0A9J6BCD2"/>
<evidence type="ECO:0000313" key="2">
    <source>
        <dbReference type="EMBL" id="KAG5667373.1"/>
    </source>
</evidence>
<dbReference type="Gene3D" id="3.80.10.10">
    <property type="entry name" value="Ribonuclease Inhibitor"/>
    <property type="match status" value="1"/>
</dbReference>
<accession>A0A9J6BCD2</accession>
<organism evidence="2 3">
    <name type="scientific">Polypedilum vanderplanki</name>
    <name type="common">Sleeping chironomid midge</name>
    <dbReference type="NCBI Taxonomy" id="319348"/>
    <lineage>
        <taxon>Eukaryota</taxon>
        <taxon>Metazoa</taxon>
        <taxon>Ecdysozoa</taxon>
        <taxon>Arthropoda</taxon>
        <taxon>Hexapoda</taxon>
        <taxon>Insecta</taxon>
        <taxon>Pterygota</taxon>
        <taxon>Neoptera</taxon>
        <taxon>Endopterygota</taxon>
        <taxon>Diptera</taxon>
        <taxon>Nematocera</taxon>
        <taxon>Chironomoidea</taxon>
        <taxon>Chironomidae</taxon>
        <taxon>Chironominae</taxon>
        <taxon>Polypedilum</taxon>
        <taxon>Polypedilum</taxon>
    </lineage>
</organism>